<keyword evidence="2" id="KW-1185">Reference proteome</keyword>
<accession>A0A557SWB7</accession>
<name>A0A557SWB7_9ARCH</name>
<evidence type="ECO:0000313" key="1">
    <source>
        <dbReference type="EMBL" id="TVP40907.1"/>
    </source>
</evidence>
<dbReference type="EMBL" id="VOAH01000005">
    <property type="protein sequence ID" value="TVP40907.1"/>
    <property type="molecule type" value="Genomic_DNA"/>
</dbReference>
<gene>
    <name evidence="1" type="ORF">NARC_50088</name>
</gene>
<evidence type="ECO:0000313" key="2">
    <source>
        <dbReference type="Proteomes" id="UP000315289"/>
    </source>
</evidence>
<reference evidence="1 2" key="1">
    <citation type="journal article" date="2019" name="Front. Microbiol.">
        <title>Ammonia Oxidation by the Arctic Terrestrial Thaumarchaeote Candidatus Nitrosocosmicus arcticus Is Stimulated by Increasing Temperatures.</title>
        <authorList>
            <person name="Alves R.J.E."/>
            <person name="Kerou M."/>
            <person name="Zappe A."/>
            <person name="Bittner R."/>
            <person name="Abby S.S."/>
            <person name="Schmidt H.A."/>
            <person name="Pfeifer K."/>
            <person name="Schleper C."/>
        </authorList>
    </citation>
    <scope>NUCLEOTIDE SEQUENCE [LARGE SCALE GENOMIC DNA]</scope>
    <source>
        <strain evidence="1 2">Kfb</strain>
    </source>
</reference>
<dbReference type="AlphaFoldDB" id="A0A557SWB7"/>
<protein>
    <submittedName>
        <fullName evidence="1">Uncharacterized protein</fullName>
    </submittedName>
</protein>
<organism evidence="1 2">
    <name type="scientific">Candidatus Nitrosocosmicus arcticus</name>
    <dbReference type="NCBI Taxonomy" id="2035267"/>
    <lineage>
        <taxon>Archaea</taxon>
        <taxon>Nitrososphaerota</taxon>
        <taxon>Nitrososphaeria</taxon>
        <taxon>Nitrososphaerales</taxon>
        <taxon>Nitrososphaeraceae</taxon>
        <taxon>Candidatus Nitrosocosmicus</taxon>
    </lineage>
</organism>
<comment type="caution">
    <text evidence="1">The sequence shown here is derived from an EMBL/GenBank/DDBJ whole genome shotgun (WGS) entry which is preliminary data.</text>
</comment>
<proteinExistence type="predicted"/>
<sequence>MPKVTKSTDMIADFKKIMFFIHLNTILVIFKENYDYCIKFIMHAIIQMICILCS</sequence>
<dbReference type="Proteomes" id="UP000315289">
    <property type="component" value="Unassembled WGS sequence"/>
</dbReference>